<proteinExistence type="predicted"/>
<evidence type="ECO:0000259" key="7">
    <source>
        <dbReference type="Pfam" id="PF00847"/>
    </source>
</evidence>
<evidence type="ECO:0000259" key="8">
    <source>
        <dbReference type="Pfam" id="PF14733"/>
    </source>
</evidence>
<feature type="compositionally biased region" description="Basic residues" evidence="6">
    <location>
        <begin position="625"/>
        <end position="635"/>
    </location>
</feature>
<dbReference type="Pfam" id="PF00847">
    <property type="entry name" value="AP2"/>
    <property type="match status" value="1"/>
</dbReference>
<feature type="domain" description="AP2-coincident C-terminal" evidence="8">
    <location>
        <begin position="739"/>
        <end position="824"/>
    </location>
</feature>
<evidence type="ECO:0000256" key="4">
    <source>
        <dbReference type="ARBA" id="ARBA00023163"/>
    </source>
</evidence>
<feature type="region of interest" description="Disordered" evidence="6">
    <location>
        <begin position="321"/>
        <end position="340"/>
    </location>
</feature>
<keyword evidence="3" id="KW-0238">DNA-binding</keyword>
<dbReference type="VEuPathDB" id="PlasmoDB:PocGH01_13031000"/>
<sequence>MNGDPQSFDELLQELDLENYVTFVKNCFTNGIKKDQENICSQDLRNLAKCLPRVSGVWYDLHKNSWEARWTQGSKSARKYYSVQKFGFHEARKLAIKTIRTKEINYIYNTINEDFNKPLKWNLSNDFLEMNYDPTINLKKKCRTKNCKIKEIKIKKDSNNSFCKKEICDRKLKKNKSIPASVSVLENVYEGELRVHGEAYEGISKDVTDDVPKDVTDDVPKDVTDDLPKDITKDVPKDVLKDAHNESHWEYERNEIFHDFEPSAICTSKNEECTKAQGKEVAESANQEKNYCIIASEKKEQDVCTFSNKVNVLPRETTFLSNMPLSSPGETLSSEREKTPLNKETSMSYYQGVNCYRRKNDILTCSGILHKSEIALSLKDRNKIVIDANKKGLSNENTNNGMRNLNNDFGNTSSRTTAILCNVTMKGDTSIPEVRGNGADAITFEETEIRSKRGGYVGSGGRSGEDPFCKENSLCGRLQRENAEKGKMGSIRESSDKTASDDICQNSQSLENSICSRQTRLLQISEKKMSRNLLNGENGTTTKKREKKKEILNDENRCIDNNSVHVKMFKNCNIDAFATPNREEKERKKRKLGGAKKKQPKNEEQMATVVSGDSPLEDPRGGFTRVKRTGTKKGHQSGGRNGDENEASNAASSVSQNQDQRNYSAIVDDENPGEKEKMALDGAKKLNDDLKREAHLKKDDLCKNPCDDSSWKKINENKDYERREKKKYCTELNLKDSAHSDNLVIFKNAINLLLNDLKYKCIPHFDKEFFNILEIIDNHTNYVSSTVNEGFLITYVHLFDICVSNNILPSQMDQKIQKVFCNALIAFHILLFNFHKEKCAVER</sequence>
<dbReference type="GO" id="GO:0005634">
    <property type="term" value="C:nucleus"/>
    <property type="evidence" value="ECO:0007669"/>
    <property type="project" value="UniProtKB-SubCell"/>
</dbReference>
<feature type="region of interest" description="Disordered" evidence="6">
    <location>
        <begin position="481"/>
        <end position="501"/>
    </location>
</feature>
<evidence type="ECO:0000256" key="3">
    <source>
        <dbReference type="ARBA" id="ARBA00023125"/>
    </source>
</evidence>
<reference evidence="10" key="1">
    <citation type="submission" date="2016-05" db="EMBL/GenBank/DDBJ databases">
        <authorList>
            <person name="Naeem Raeece"/>
        </authorList>
    </citation>
    <scope>NUCLEOTIDE SEQUENCE [LARGE SCALE GENOMIC DNA]</scope>
</reference>
<comment type="subcellular location">
    <subcellularLocation>
        <location evidence="1">Nucleus</location>
    </subcellularLocation>
</comment>
<name>A0A1A8W3H0_PLAOA</name>
<dbReference type="Pfam" id="PF14733">
    <property type="entry name" value="ACDC"/>
    <property type="match status" value="1"/>
</dbReference>
<keyword evidence="2" id="KW-0805">Transcription regulation</keyword>
<dbReference type="InterPro" id="IPR001471">
    <property type="entry name" value="AP2/ERF_dom"/>
</dbReference>
<gene>
    <name evidence="9" type="ORF">POVCU2_0042070</name>
</gene>
<feature type="compositionally biased region" description="Basic residues" evidence="6">
    <location>
        <begin position="587"/>
        <end position="599"/>
    </location>
</feature>
<dbReference type="Proteomes" id="UP000078560">
    <property type="component" value="Unassembled WGS sequence"/>
</dbReference>
<evidence type="ECO:0000256" key="2">
    <source>
        <dbReference type="ARBA" id="ARBA00023015"/>
    </source>
</evidence>
<organism evidence="9 10">
    <name type="scientific">Plasmodium ovale curtisi</name>
    <dbReference type="NCBI Taxonomy" id="864141"/>
    <lineage>
        <taxon>Eukaryota</taxon>
        <taxon>Sar</taxon>
        <taxon>Alveolata</taxon>
        <taxon>Apicomplexa</taxon>
        <taxon>Aconoidasida</taxon>
        <taxon>Haemosporida</taxon>
        <taxon>Plasmodiidae</taxon>
        <taxon>Plasmodium</taxon>
        <taxon>Plasmodium (Plasmodium)</taxon>
    </lineage>
</organism>
<accession>A0A1A8W3H0</accession>
<dbReference type="InterPro" id="IPR028078">
    <property type="entry name" value="ACDC"/>
</dbReference>
<keyword evidence="4" id="KW-0804">Transcription</keyword>
<feature type="region of interest" description="Disordered" evidence="6">
    <location>
        <begin position="211"/>
        <end position="230"/>
    </location>
</feature>
<feature type="compositionally biased region" description="Polar residues" evidence="6">
    <location>
        <begin position="321"/>
        <end position="332"/>
    </location>
</feature>
<protein>
    <submittedName>
        <fullName evidence="9">Transcription factor with AP2 domain(S), putative (ApiAP2)</fullName>
    </submittedName>
</protein>
<evidence type="ECO:0000313" key="9">
    <source>
        <dbReference type="EMBL" id="SBS87326.1"/>
    </source>
</evidence>
<dbReference type="GO" id="GO:0003677">
    <property type="term" value="F:DNA binding"/>
    <property type="evidence" value="ECO:0007669"/>
    <property type="project" value="UniProtKB-KW"/>
</dbReference>
<dbReference type="EMBL" id="FLQU01000562">
    <property type="protein sequence ID" value="SBS87326.1"/>
    <property type="molecule type" value="Genomic_DNA"/>
</dbReference>
<feature type="region of interest" description="Disordered" evidence="6">
    <location>
        <begin position="580"/>
        <end position="674"/>
    </location>
</feature>
<evidence type="ECO:0000313" key="10">
    <source>
        <dbReference type="Proteomes" id="UP000078560"/>
    </source>
</evidence>
<feature type="domain" description="AP2/ERF" evidence="7">
    <location>
        <begin position="52"/>
        <end position="102"/>
    </location>
</feature>
<evidence type="ECO:0000256" key="6">
    <source>
        <dbReference type="SAM" id="MobiDB-lite"/>
    </source>
</evidence>
<evidence type="ECO:0000256" key="1">
    <source>
        <dbReference type="ARBA" id="ARBA00004123"/>
    </source>
</evidence>
<keyword evidence="5" id="KW-0539">Nucleus</keyword>
<dbReference type="GO" id="GO:0003700">
    <property type="term" value="F:DNA-binding transcription factor activity"/>
    <property type="evidence" value="ECO:0007669"/>
    <property type="project" value="InterPro"/>
</dbReference>
<dbReference type="Gene3D" id="1.20.5.2050">
    <property type="match status" value="1"/>
</dbReference>
<evidence type="ECO:0000256" key="5">
    <source>
        <dbReference type="ARBA" id="ARBA00023242"/>
    </source>
</evidence>
<feature type="compositionally biased region" description="Low complexity" evidence="6">
    <location>
        <begin position="647"/>
        <end position="660"/>
    </location>
</feature>
<dbReference type="AlphaFoldDB" id="A0A1A8W3H0"/>